<sequence>MVYGSQQQTPVQQRPPQQLAQGNVSSLAFGMDTVQQSATAQRPARPAAAQSYPNSNFIPVAGSVVTPQQPTPQQQQQQQEQVRAVRAAIIQQQGSNLGLPQGYGSPGYQGQAMNGQRPGPQVEIVQPEAEEEEVLPPEANPTLFLSGLPLKITKREVAHILRPCEGFKELRLVQKVDRNNKDVMWCFAEFSSKQLAARAMNDLQGYAVDLDDQDSPTLRISYARALNNPKVREGRAAAEEPRSSTPLEVRVDRPQPYRHPRSPLDPRGSRDMMRGPAEPYGQVQHHREPDLIPVDPRRDVRGRPQPRDATPNRRDAYEIAS</sequence>
<reference evidence="5 6" key="1">
    <citation type="journal article" date="2012" name="Genome Biol.">
        <title>The genome of the polar eukaryotic microalga coccomyxa subellipsoidea reveals traits of cold adaptation.</title>
        <authorList>
            <person name="Blanc G."/>
            <person name="Agarkova I."/>
            <person name="Grimwood J."/>
            <person name="Kuo A."/>
            <person name="Brueggeman A."/>
            <person name="Dunigan D."/>
            <person name="Gurnon J."/>
            <person name="Ladunga I."/>
            <person name="Lindquist E."/>
            <person name="Lucas S."/>
            <person name="Pangilinan J."/>
            <person name="Proschold T."/>
            <person name="Salamov A."/>
            <person name="Schmutz J."/>
            <person name="Weeks D."/>
            <person name="Yamada T."/>
            <person name="Claverie J.M."/>
            <person name="Grigoriev I."/>
            <person name="Van Etten J."/>
            <person name="Lomsadze A."/>
            <person name="Borodovsky M."/>
        </authorList>
    </citation>
    <scope>NUCLEOTIDE SEQUENCE [LARGE SCALE GENOMIC DNA]</scope>
    <source>
        <strain evidence="5 6">C-169</strain>
    </source>
</reference>
<dbReference type="GO" id="GO:0003723">
    <property type="term" value="F:RNA binding"/>
    <property type="evidence" value="ECO:0007669"/>
    <property type="project" value="UniProtKB-UniRule"/>
</dbReference>
<dbReference type="EMBL" id="AGSI01000015">
    <property type="protein sequence ID" value="EIE20621.1"/>
    <property type="molecule type" value="Genomic_DNA"/>
</dbReference>
<dbReference type="OrthoDB" id="513746at2759"/>
<dbReference type="InterPro" id="IPR012677">
    <property type="entry name" value="Nucleotide-bd_a/b_plait_sf"/>
</dbReference>
<evidence type="ECO:0000313" key="6">
    <source>
        <dbReference type="Proteomes" id="UP000007264"/>
    </source>
</evidence>
<dbReference type="PANTHER" id="PTHR10501">
    <property type="entry name" value="U1 SMALL NUCLEAR RIBONUCLEOPROTEIN A/U2 SMALL NUCLEAR RIBONUCLEOPROTEIN B"/>
    <property type="match status" value="1"/>
</dbReference>
<evidence type="ECO:0000256" key="1">
    <source>
        <dbReference type="ARBA" id="ARBA00022884"/>
    </source>
</evidence>
<feature type="compositionally biased region" description="Low complexity" evidence="3">
    <location>
        <begin position="1"/>
        <end position="18"/>
    </location>
</feature>
<comment type="caution">
    <text evidence="5">The sequence shown here is derived from an EMBL/GenBank/DDBJ whole genome shotgun (WGS) entry which is preliminary data.</text>
</comment>
<feature type="region of interest" description="Disordered" evidence="3">
    <location>
        <begin position="1"/>
        <end position="80"/>
    </location>
</feature>
<organism evidence="5 6">
    <name type="scientific">Coccomyxa subellipsoidea (strain C-169)</name>
    <name type="common">Green microalga</name>
    <dbReference type="NCBI Taxonomy" id="574566"/>
    <lineage>
        <taxon>Eukaryota</taxon>
        <taxon>Viridiplantae</taxon>
        <taxon>Chlorophyta</taxon>
        <taxon>core chlorophytes</taxon>
        <taxon>Trebouxiophyceae</taxon>
        <taxon>Trebouxiophyceae incertae sedis</taxon>
        <taxon>Coccomyxaceae</taxon>
        <taxon>Coccomyxa</taxon>
        <taxon>Coccomyxa subellipsoidea</taxon>
    </lineage>
</organism>
<dbReference type="Proteomes" id="UP000007264">
    <property type="component" value="Unassembled WGS sequence"/>
</dbReference>
<feature type="domain" description="RRM" evidence="4">
    <location>
        <begin position="141"/>
        <end position="225"/>
    </location>
</feature>
<evidence type="ECO:0000256" key="3">
    <source>
        <dbReference type="SAM" id="MobiDB-lite"/>
    </source>
</evidence>
<feature type="compositionally biased region" description="Low complexity" evidence="3">
    <location>
        <begin position="35"/>
        <end position="51"/>
    </location>
</feature>
<dbReference type="InterPro" id="IPR035979">
    <property type="entry name" value="RBD_domain_sf"/>
</dbReference>
<dbReference type="CDD" id="cd21618">
    <property type="entry name" value="RRM_AtNSRA_like"/>
    <property type="match status" value="1"/>
</dbReference>
<evidence type="ECO:0000256" key="2">
    <source>
        <dbReference type="PROSITE-ProRule" id="PRU00176"/>
    </source>
</evidence>
<dbReference type="InterPro" id="IPR000504">
    <property type="entry name" value="RRM_dom"/>
</dbReference>
<dbReference type="PROSITE" id="PS50102">
    <property type="entry name" value="RRM"/>
    <property type="match status" value="1"/>
</dbReference>
<feature type="compositionally biased region" description="Basic and acidic residues" evidence="3">
    <location>
        <begin position="231"/>
        <end position="242"/>
    </location>
</feature>
<keyword evidence="6" id="KW-1185">Reference proteome</keyword>
<feature type="compositionally biased region" description="Basic and acidic residues" evidence="3">
    <location>
        <begin position="285"/>
        <end position="321"/>
    </location>
</feature>
<dbReference type="RefSeq" id="XP_005645165.1">
    <property type="nucleotide sequence ID" value="XM_005645108.1"/>
</dbReference>
<dbReference type="KEGG" id="csl:COCSUDRAFT_83539"/>
<dbReference type="SMART" id="SM00360">
    <property type="entry name" value="RRM"/>
    <property type="match status" value="1"/>
</dbReference>
<protein>
    <recommendedName>
        <fullName evidence="4">RRM domain-containing protein</fullName>
    </recommendedName>
</protein>
<dbReference type="Gene3D" id="3.30.70.330">
    <property type="match status" value="1"/>
</dbReference>
<evidence type="ECO:0000259" key="4">
    <source>
        <dbReference type="PROSITE" id="PS50102"/>
    </source>
</evidence>
<feature type="compositionally biased region" description="Low complexity" evidence="3">
    <location>
        <begin position="64"/>
        <end position="80"/>
    </location>
</feature>
<name>I0YQF2_COCSC</name>
<evidence type="ECO:0000313" key="5">
    <source>
        <dbReference type="EMBL" id="EIE20621.1"/>
    </source>
</evidence>
<dbReference type="eggNOG" id="ENOG502QVUV">
    <property type="taxonomic scope" value="Eukaryota"/>
</dbReference>
<proteinExistence type="predicted"/>
<feature type="compositionally biased region" description="Basic and acidic residues" evidence="3">
    <location>
        <begin position="262"/>
        <end position="273"/>
    </location>
</feature>
<dbReference type="Pfam" id="PF00076">
    <property type="entry name" value="RRM_1"/>
    <property type="match status" value="1"/>
</dbReference>
<gene>
    <name evidence="5" type="ORF">COCSUDRAFT_83539</name>
</gene>
<dbReference type="SUPFAM" id="SSF54928">
    <property type="entry name" value="RNA-binding domain, RBD"/>
    <property type="match status" value="1"/>
</dbReference>
<keyword evidence="1 2" id="KW-0694">RNA-binding</keyword>
<feature type="region of interest" description="Disordered" evidence="3">
    <location>
        <begin position="231"/>
        <end position="321"/>
    </location>
</feature>
<dbReference type="AlphaFoldDB" id="I0YQF2"/>
<accession>I0YQF2</accession>
<dbReference type="GeneID" id="17038340"/>